<evidence type="ECO:0000313" key="2">
    <source>
        <dbReference type="EMBL" id="OIV94534.1"/>
    </source>
</evidence>
<proteinExistence type="predicted"/>
<dbReference type="AlphaFoldDB" id="A0A4P1QTL8"/>
<organism evidence="2 3">
    <name type="scientific">Lupinus angustifolius</name>
    <name type="common">Narrow-leaved blue lupine</name>
    <dbReference type="NCBI Taxonomy" id="3871"/>
    <lineage>
        <taxon>Eukaryota</taxon>
        <taxon>Viridiplantae</taxon>
        <taxon>Streptophyta</taxon>
        <taxon>Embryophyta</taxon>
        <taxon>Tracheophyta</taxon>
        <taxon>Spermatophyta</taxon>
        <taxon>Magnoliopsida</taxon>
        <taxon>eudicotyledons</taxon>
        <taxon>Gunneridae</taxon>
        <taxon>Pentapetalae</taxon>
        <taxon>rosids</taxon>
        <taxon>fabids</taxon>
        <taxon>Fabales</taxon>
        <taxon>Fabaceae</taxon>
        <taxon>Papilionoideae</taxon>
        <taxon>50 kb inversion clade</taxon>
        <taxon>genistoids sensu lato</taxon>
        <taxon>core genistoids</taxon>
        <taxon>Genisteae</taxon>
        <taxon>Lupinus</taxon>
    </lineage>
</organism>
<dbReference type="Gramene" id="OIV94534">
    <property type="protein sequence ID" value="OIV94534"/>
    <property type="gene ID" value="TanjilG_25596"/>
</dbReference>
<evidence type="ECO:0000313" key="3">
    <source>
        <dbReference type="Proteomes" id="UP000188354"/>
    </source>
</evidence>
<dbReference type="EMBL" id="CM007377">
    <property type="protein sequence ID" value="OIV94534.1"/>
    <property type="molecule type" value="Genomic_DNA"/>
</dbReference>
<protein>
    <submittedName>
        <fullName evidence="2">Uncharacterized protein</fullName>
    </submittedName>
</protein>
<sequence>MLVCQPEKMKKNKKLSTCSSPLTTAKSDSDAGNHVGVVIGEEEEVLLRGVTIVTSLLALWRLHHHDQAASKQRRTPPTDETIKRPLPSQNHITTHYWKCFEHDY</sequence>
<accession>A0A4P1QTL8</accession>
<dbReference type="Proteomes" id="UP000188354">
    <property type="component" value="Chromosome LG17"/>
</dbReference>
<reference evidence="2 3" key="1">
    <citation type="journal article" date="2017" name="Plant Biotechnol. J.">
        <title>A comprehensive draft genome sequence for lupin (Lupinus angustifolius), an emerging health food: insights into plant-microbe interactions and legume evolution.</title>
        <authorList>
            <person name="Hane J.K."/>
            <person name="Ming Y."/>
            <person name="Kamphuis L.G."/>
            <person name="Nelson M.N."/>
            <person name="Garg G."/>
            <person name="Atkins C.A."/>
            <person name="Bayer P.E."/>
            <person name="Bravo A."/>
            <person name="Bringans S."/>
            <person name="Cannon S."/>
            <person name="Edwards D."/>
            <person name="Foley R."/>
            <person name="Gao L.L."/>
            <person name="Harrison M.J."/>
            <person name="Huang W."/>
            <person name="Hurgobin B."/>
            <person name="Li S."/>
            <person name="Liu C.W."/>
            <person name="McGrath A."/>
            <person name="Morahan G."/>
            <person name="Murray J."/>
            <person name="Weller J."/>
            <person name="Jian J."/>
            <person name="Singh K.B."/>
        </authorList>
    </citation>
    <scope>NUCLEOTIDE SEQUENCE [LARGE SCALE GENOMIC DNA]</scope>
    <source>
        <strain evidence="3">cv. Tanjil</strain>
        <tissue evidence="2">Whole plant</tissue>
    </source>
</reference>
<name>A0A4P1QTL8_LUPAN</name>
<keyword evidence="3" id="KW-1185">Reference proteome</keyword>
<feature type="region of interest" description="Disordered" evidence="1">
    <location>
        <begin position="65"/>
        <end position="87"/>
    </location>
</feature>
<evidence type="ECO:0000256" key="1">
    <source>
        <dbReference type="SAM" id="MobiDB-lite"/>
    </source>
</evidence>
<gene>
    <name evidence="2" type="ORF">TanjilG_25596</name>
</gene>